<accession>A0A135V3R2</accession>
<organism evidence="2 3">
    <name type="scientific">Colletotrichum salicis</name>
    <dbReference type="NCBI Taxonomy" id="1209931"/>
    <lineage>
        <taxon>Eukaryota</taxon>
        <taxon>Fungi</taxon>
        <taxon>Dikarya</taxon>
        <taxon>Ascomycota</taxon>
        <taxon>Pezizomycotina</taxon>
        <taxon>Sordariomycetes</taxon>
        <taxon>Hypocreomycetidae</taxon>
        <taxon>Glomerellales</taxon>
        <taxon>Glomerellaceae</taxon>
        <taxon>Colletotrichum</taxon>
        <taxon>Colletotrichum acutatum species complex</taxon>
    </lineage>
</organism>
<keyword evidence="3" id="KW-1185">Reference proteome</keyword>
<evidence type="ECO:0000313" key="3">
    <source>
        <dbReference type="Proteomes" id="UP000070121"/>
    </source>
</evidence>
<evidence type="ECO:0000256" key="1">
    <source>
        <dbReference type="SAM" id="MobiDB-lite"/>
    </source>
</evidence>
<gene>
    <name evidence="2" type="ORF">CSAL01_06943</name>
</gene>
<evidence type="ECO:0000313" key="2">
    <source>
        <dbReference type="EMBL" id="KXH67316.1"/>
    </source>
</evidence>
<feature type="compositionally biased region" description="Basic and acidic residues" evidence="1">
    <location>
        <begin position="48"/>
        <end position="62"/>
    </location>
</feature>
<reference evidence="2 3" key="1">
    <citation type="submission" date="2014-02" db="EMBL/GenBank/DDBJ databases">
        <title>The genome sequence of Colletotrichum salicis CBS 607.94.</title>
        <authorList>
            <person name="Baroncelli R."/>
            <person name="Thon M.R."/>
        </authorList>
    </citation>
    <scope>NUCLEOTIDE SEQUENCE [LARGE SCALE GENOMIC DNA]</scope>
    <source>
        <strain evidence="2 3">CBS 607.94</strain>
    </source>
</reference>
<dbReference type="AlphaFoldDB" id="A0A135V3R2"/>
<dbReference type="EMBL" id="JFFI01000503">
    <property type="protein sequence ID" value="KXH67316.1"/>
    <property type="molecule type" value="Genomic_DNA"/>
</dbReference>
<sequence>MSRWHANWCTSPIIQIGDDQIPRCDGCHTSAHDRLKTADRPNPVLQIPKDEGYGTDEGKDNQESELASPQFSDSVVIDHGATTTLSSDELRLAVLHAVGDKGKSYPIHVDLELYKDTQFPDYDAVSYTWGDENGKSERCHPIYVGDYWDIIF</sequence>
<comment type="caution">
    <text evidence="2">The sequence shown here is derived from an EMBL/GenBank/DDBJ whole genome shotgun (WGS) entry which is preliminary data.</text>
</comment>
<evidence type="ECO:0008006" key="4">
    <source>
        <dbReference type="Google" id="ProtNLM"/>
    </source>
</evidence>
<protein>
    <recommendedName>
        <fullName evidence="4">Heterokaryon incompatibility domain-containing protein</fullName>
    </recommendedName>
</protein>
<proteinExistence type="predicted"/>
<dbReference type="STRING" id="1209931.A0A135V3R2"/>
<dbReference type="OrthoDB" id="2157530at2759"/>
<feature type="region of interest" description="Disordered" evidence="1">
    <location>
        <begin position="33"/>
        <end position="72"/>
    </location>
</feature>
<name>A0A135V3R2_9PEZI</name>
<dbReference type="Proteomes" id="UP000070121">
    <property type="component" value="Unassembled WGS sequence"/>
</dbReference>